<dbReference type="InterPro" id="IPR002104">
    <property type="entry name" value="Integrase_catalytic"/>
</dbReference>
<dbReference type="InterPro" id="IPR013762">
    <property type="entry name" value="Integrase-like_cat_sf"/>
</dbReference>
<evidence type="ECO:0000259" key="3">
    <source>
        <dbReference type="PROSITE" id="PS50878"/>
    </source>
</evidence>
<dbReference type="Pfam" id="PF00589">
    <property type="entry name" value="Phage_integrase"/>
    <property type="match status" value="1"/>
</dbReference>
<protein>
    <submittedName>
        <fullName evidence="6">Putative Transposon Tf2-6 polyprotein</fullName>
    </submittedName>
</protein>
<dbReference type="GO" id="GO:0003677">
    <property type="term" value="F:DNA binding"/>
    <property type="evidence" value="ECO:0007669"/>
    <property type="project" value="InterPro"/>
</dbReference>
<dbReference type="InterPro" id="IPR043128">
    <property type="entry name" value="Rev_trsase/Diguanyl_cyclase"/>
</dbReference>
<reference evidence="6 7" key="1">
    <citation type="submission" date="2019-03" db="EMBL/GenBank/DDBJ databases">
        <title>Single cell metagenomics reveals metabolic interactions within the superorganism composed of flagellate Streblomastix strix and complex community of Bacteroidetes bacteria on its surface.</title>
        <authorList>
            <person name="Treitli S.C."/>
            <person name="Kolisko M."/>
            <person name="Husnik F."/>
            <person name="Keeling P."/>
            <person name="Hampl V."/>
        </authorList>
    </citation>
    <scope>NUCLEOTIDE SEQUENCE [LARGE SCALE GENOMIC DNA]</scope>
    <source>
        <strain evidence="6">ST1C</strain>
    </source>
</reference>
<dbReference type="CDD" id="cd09275">
    <property type="entry name" value="RNase_HI_RT_DIRS1"/>
    <property type="match status" value="1"/>
</dbReference>
<dbReference type="SUPFAM" id="SSF56349">
    <property type="entry name" value="DNA breaking-rejoining enzymes"/>
    <property type="match status" value="1"/>
</dbReference>
<feature type="compositionally biased region" description="Acidic residues" evidence="2">
    <location>
        <begin position="876"/>
        <end position="885"/>
    </location>
</feature>
<dbReference type="PROSITE" id="PS50879">
    <property type="entry name" value="RNASE_H_1"/>
    <property type="match status" value="1"/>
</dbReference>
<dbReference type="InterPro" id="IPR036397">
    <property type="entry name" value="RNaseH_sf"/>
</dbReference>
<dbReference type="Gene3D" id="3.30.420.10">
    <property type="entry name" value="Ribonuclease H-like superfamily/Ribonuclease H"/>
    <property type="match status" value="1"/>
</dbReference>
<dbReference type="InterPro" id="IPR043502">
    <property type="entry name" value="DNA/RNA_pol_sf"/>
</dbReference>
<comment type="caution">
    <text evidence="6">The sequence shown here is derived from an EMBL/GenBank/DDBJ whole genome shotgun (WGS) entry which is preliminary data.</text>
</comment>
<dbReference type="Gene3D" id="1.10.443.10">
    <property type="entry name" value="Intergrase catalytic core"/>
    <property type="match status" value="1"/>
</dbReference>
<dbReference type="PANTHER" id="PTHR33050:SF7">
    <property type="entry name" value="RIBONUCLEASE H"/>
    <property type="match status" value="1"/>
</dbReference>
<evidence type="ECO:0000259" key="4">
    <source>
        <dbReference type="PROSITE" id="PS50879"/>
    </source>
</evidence>
<sequence>MPRSDGRLRKILDSRMMNSVTMNQKFQMEGVEHFRQLIQPEDFAATLDLRDAYHHVNVHSSLRPYFGFAFRDRMCTYAGLPFGWNRSPYTFTKTLSVCIRQIRKRWKVKITSYIDDILLLHPVKQELQTMTKQIAQFLKVLGWRLAPEKCRMIPHQKFKYLGWQWNTATMDVQMLAPRRKIMKTLVNNWINATKANAEVNVHSLAHLIGELSFLRFQMTHASLALNSLNHLKTVTILNGNWGMNLKLPKYILSNLYQWLDWINLNKPRPLQDSTPTITLTTDASETEWGSTLEVNQQLQMDAGQWGPGWHLTSSNQREMAAVIMGLRSFTLEIQTNETQCLNLLTDNTTVMYSLRKWKARKSLLHLVRIIAQICEEIMISLIISYIPGLSNTQADSLSRLAWSGDYMLDPVTLQETLNTLKFLPTLDCFANRTNKQLKRYCSVSSDQNAIKVNAYTMNWGQEPVIIHLPINQIPKVINKITRDHANVLLIIPDWCRIKYQLLITNVSKELNLGPSLEVLIPMNSEILYVNLLHLAGLTDDAIFQTLSTMSFETWRKRRTGLTYLADYIETNHIDIELLLGESPDIQIVNALAWVVKQGGEKMFSKLKALKTHSCVVCSQLSKIKEVANSPFIKSFMKEYQLNYEAKPKYETIWEISVLFNFISKWNTQSNSDVQVKAMALLVAFSAARMSELARMVLEDICYIGEQMQIQVLLKKGGIQRNDTIKLTPRHCKCCQIEALLAWLIIRQSISSESTSLWWNFTKMTNATPQDCSKPLSTLLRTADIPSTYSGPSIRHSMMTRLNQSGASSVEISSFTRHSLNSQVVDIYYNRPIQRDLGVLLLEKSLHTQQPGSSTLCPEVTAEYETSGSESINFLSDETEDDTPSR</sequence>
<dbReference type="Gene3D" id="3.30.70.270">
    <property type="match status" value="1"/>
</dbReference>
<feature type="domain" description="Tyr recombinase" evidence="5">
    <location>
        <begin position="645"/>
        <end position="840"/>
    </location>
</feature>
<gene>
    <name evidence="6" type="ORF">EZS28_002688</name>
</gene>
<feature type="region of interest" description="Disordered" evidence="2">
    <location>
        <begin position="864"/>
        <end position="885"/>
    </location>
</feature>
<dbReference type="InterPro" id="IPR052055">
    <property type="entry name" value="Hepadnavirus_pol/RT"/>
</dbReference>
<dbReference type="InterPro" id="IPR002156">
    <property type="entry name" value="RNaseH_domain"/>
</dbReference>
<organism evidence="6 7">
    <name type="scientific">Streblomastix strix</name>
    <dbReference type="NCBI Taxonomy" id="222440"/>
    <lineage>
        <taxon>Eukaryota</taxon>
        <taxon>Metamonada</taxon>
        <taxon>Preaxostyla</taxon>
        <taxon>Oxymonadida</taxon>
        <taxon>Streblomastigidae</taxon>
        <taxon>Streblomastix</taxon>
    </lineage>
</organism>
<dbReference type="PANTHER" id="PTHR33050">
    <property type="entry name" value="REVERSE TRANSCRIPTASE DOMAIN-CONTAINING PROTEIN"/>
    <property type="match status" value="1"/>
</dbReference>
<dbReference type="SUPFAM" id="SSF56672">
    <property type="entry name" value="DNA/RNA polymerases"/>
    <property type="match status" value="1"/>
</dbReference>
<keyword evidence="1" id="KW-0233">DNA recombination</keyword>
<dbReference type="Pfam" id="PF00078">
    <property type="entry name" value="RVT_1"/>
    <property type="match status" value="1"/>
</dbReference>
<dbReference type="Proteomes" id="UP000324800">
    <property type="component" value="Unassembled WGS sequence"/>
</dbReference>
<dbReference type="InterPro" id="IPR011010">
    <property type="entry name" value="DNA_brk_join_enz"/>
</dbReference>
<evidence type="ECO:0000313" key="6">
    <source>
        <dbReference type="EMBL" id="KAA6401794.1"/>
    </source>
</evidence>
<feature type="domain" description="RNase H type-1" evidence="4">
    <location>
        <begin position="273"/>
        <end position="403"/>
    </location>
</feature>
<dbReference type="PROSITE" id="PS50878">
    <property type="entry name" value="RT_POL"/>
    <property type="match status" value="1"/>
</dbReference>
<dbReference type="PROSITE" id="PS51898">
    <property type="entry name" value="TYR_RECOMBINASE"/>
    <property type="match status" value="1"/>
</dbReference>
<dbReference type="OrthoDB" id="7477527at2759"/>
<dbReference type="GO" id="GO:0015074">
    <property type="term" value="P:DNA integration"/>
    <property type="evidence" value="ECO:0007669"/>
    <property type="project" value="InterPro"/>
</dbReference>
<dbReference type="GO" id="GO:0004523">
    <property type="term" value="F:RNA-DNA hybrid ribonuclease activity"/>
    <property type="evidence" value="ECO:0007669"/>
    <property type="project" value="InterPro"/>
</dbReference>
<evidence type="ECO:0000256" key="2">
    <source>
        <dbReference type="SAM" id="MobiDB-lite"/>
    </source>
</evidence>
<name>A0A5J4X3I9_9EUKA</name>
<dbReference type="GO" id="GO:0006310">
    <property type="term" value="P:DNA recombination"/>
    <property type="evidence" value="ECO:0007669"/>
    <property type="project" value="UniProtKB-KW"/>
</dbReference>
<dbReference type="AlphaFoldDB" id="A0A5J4X3I9"/>
<feature type="compositionally biased region" description="Polar residues" evidence="2">
    <location>
        <begin position="864"/>
        <end position="875"/>
    </location>
</feature>
<dbReference type="EMBL" id="SNRW01000334">
    <property type="protein sequence ID" value="KAA6401794.1"/>
    <property type="molecule type" value="Genomic_DNA"/>
</dbReference>
<feature type="domain" description="Reverse transcriptase" evidence="3">
    <location>
        <begin position="1"/>
        <end position="165"/>
    </location>
</feature>
<proteinExistence type="predicted"/>
<evidence type="ECO:0000313" key="7">
    <source>
        <dbReference type="Proteomes" id="UP000324800"/>
    </source>
</evidence>
<evidence type="ECO:0000256" key="1">
    <source>
        <dbReference type="ARBA" id="ARBA00023172"/>
    </source>
</evidence>
<evidence type="ECO:0000259" key="5">
    <source>
        <dbReference type="PROSITE" id="PS51898"/>
    </source>
</evidence>
<accession>A0A5J4X3I9</accession>
<dbReference type="InterPro" id="IPR000477">
    <property type="entry name" value="RT_dom"/>
</dbReference>